<dbReference type="AlphaFoldDB" id="A0A0U0ZRA4"/>
<feature type="transmembrane region" description="Helical" evidence="1">
    <location>
        <begin position="115"/>
        <end position="137"/>
    </location>
</feature>
<sequence length="191" mass="20935">MAGFLGMPFTTNGIAAALAFFNPFSRDISFTALVFDSSVLIMLALIAFWLFRDRNKEGSGPYDTLFALSVVGIATVCAGGLWWSLCRPPTGVAVDWQGNPVVAYTFDASVPEVPAVAYLSFLAALGAVTLIFAALVYTDIRRYRASGADEPDIEELPAAAKAAWALRDPEGYFASERERHRRQVEKEMRIR</sequence>
<evidence type="ECO:0000256" key="1">
    <source>
        <dbReference type="SAM" id="Phobius"/>
    </source>
</evidence>
<dbReference type="Proteomes" id="UP000045782">
    <property type="component" value="Unassembled WGS sequence"/>
</dbReference>
<organism evidence="2 3">
    <name type="scientific">Mycobacteroides abscessus</name>
    <dbReference type="NCBI Taxonomy" id="36809"/>
    <lineage>
        <taxon>Bacteria</taxon>
        <taxon>Bacillati</taxon>
        <taxon>Actinomycetota</taxon>
        <taxon>Actinomycetes</taxon>
        <taxon>Mycobacteriales</taxon>
        <taxon>Mycobacteriaceae</taxon>
        <taxon>Mycobacteroides</taxon>
    </lineage>
</organism>
<dbReference type="EMBL" id="CSWP01000009">
    <property type="protein sequence ID" value="CPV66827.1"/>
    <property type="molecule type" value="Genomic_DNA"/>
</dbReference>
<feature type="transmembrane region" description="Helical" evidence="1">
    <location>
        <begin position="28"/>
        <end position="51"/>
    </location>
</feature>
<name>A0A0U0ZRA4_9MYCO</name>
<evidence type="ECO:0000313" key="3">
    <source>
        <dbReference type="Proteomes" id="UP000045782"/>
    </source>
</evidence>
<dbReference type="RefSeq" id="WP_052619114.1">
    <property type="nucleotide sequence ID" value="NZ_CSWP01000009.1"/>
</dbReference>
<evidence type="ECO:0000313" key="2">
    <source>
        <dbReference type="EMBL" id="CPV66827.1"/>
    </source>
</evidence>
<proteinExistence type="predicted"/>
<protein>
    <recommendedName>
        <fullName evidence="4">Transmembrane protein</fullName>
    </recommendedName>
</protein>
<reference evidence="2 3" key="1">
    <citation type="submission" date="2015-03" db="EMBL/GenBank/DDBJ databases">
        <authorList>
            <person name="Murphy D."/>
        </authorList>
    </citation>
    <scope>NUCLEOTIDE SEQUENCE [LARGE SCALE GENOMIC DNA]</scope>
    <source>
        <strain evidence="2 3">PAP088</strain>
    </source>
</reference>
<keyword evidence="1" id="KW-1133">Transmembrane helix</keyword>
<gene>
    <name evidence="2" type="ORF">ERS075579_04087</name>
</gene>
<keyword evidence="1" id="KW-0472">Membrane</keyword>
<feature type="transmembrane region" description="Helical" evidence="1">
    <location>
        <begin position="63"/>
        <end position="85"/>
    </location>
</feature>
<accession>A0A0U0ZRA4</accession>
<keyword evidence="1" id="KW-0812">Transmembrane</keyword>
<evidence type="ECO:0008006" key="4">
    <source>
        <dbReference type="Google" id="ProtNLM"/>
    </source>
</evidence>